<evidence type="ECO:0000313" key="5">
    <source>
        <dbReference type="EMBL" id="ALC47013.1"/>
    </source>
</evidence>
<dbReference type="SMART" id="SM00198">
    <property type="entry name" value="SCP"/>
    <property type="match status" value="1"/>
</dbReference>
<evidence type="ECO:0000256" key="3">
    <source>
        <dbReference type="SAM" id="MobiDB-lite"/>
    </source>
</evidence>
<dbReference type="AlphaFoldDB" id="A0A0M3QY41"/>
<dbReference type="STRING" id="30019.A0A0M3QY41"/>
<dbReference type="Proteomes" id="UP000494163">
    <property type="component" value="Chromosome 3R"/>
</dbReference>
<evidence type="ECO:0000313" key="6">
    <source>
        <dbReference type="Proteomes" id="UP000494163"/>
    </source>
</evidence>
<feature type="non-terminal residue" evidence="5">
    <location>
        <position position="312"/>
    </location>
</feature>
<organism evidence="5 6">
    <name type="scientific">Drosophila busckii</name>
    <name type="common">Fruit fly</name>
    <dbReference type="NCBI Taxonomy" id="30019"/>
    <lineage>
        <taxon>Eukaryota</taxon>
        <taxon>Metazoa</taxon>
        <taxon>Ecdysozoa</taxon>
        <taxon>Arthropoda</taxon>
        <taxon>Hexapoda</taxon>
        <taxon>Insecta</taxon>
        <taxon>Pterygota</taxon>
        <taxon>Neoptera</taxon>
        <taxon>Endopterygota</taxon>
        <taxon>Diptera</taxon>
        <taxon>Brachycera</taxon>
        <taxon>Muscomorpha</taxon>
        <taxon>Ephydroidea</taxon>
        <taxon>Drosophilidae</taxon>
        <taxon>Drosophila</taxon>
    </lineage>
</organism>
<keyword evidence="2" id="KW-0964">Secreted</keyword>
<dbReference type="OMA" id="VIVFRIN"/>
<sequence>NAMQYLGPKCEVDAEVADLTDINEVIVFRINELRTLVARGGFNGFTAAARMGTLTWNKELADIAEYNVRKCSMHKDRCRNTKNHQKVGQLVAYRGLKGSTPVIIDILNDLLNLWFSEQTATTMNDIANYNGPDGKPKNGFLQLILEGATSVGCAALQQAKNGWLQTFFTCNFENAPVAGKPIFTTANTAGEGCILGKHPKHVHLCSEKENYGQHSPKLKVRSKQADSAPAEESAVSPAAGGETTPAAGGETTPAAGGETTPAAGGETTPAVGGETTPATGGETTPAAGGETTPAAGGETTPAAGGETTPAAG</sequence>
<feature type="region of interest" description="Disordered" evidence="3">
    <location>
        <begin position="209"/>
        <end position="312"/>
    </location>
</feature>
<dbReference type="GO" id="GO:0005576">
    <property type="term" value="C:extracellular region"/>
    <property type="evidence" value="ECO:0007669"/>
    <property type="project" value="UniProtKB-SubCell"/>
</dbReference>
<comment type="subcellular location">
    <subcellularLocation>
        <location evidence="1">Secreted</location>
    </subcellularLocation>
</comment>
<proteinExistence type="predicted"/>
<dbReference type="SUPFAM" id="SSF55797">
    <property type="entry name" value="PR-1-like"/>
    <property type="match status" value="1"/>
</dbReference>
<accession>A0A0M3QY41</accession>
<dbReference type="InterPro" id="IPR035940">
    <property type="entry name" value="CAP_sf"/>
</dbReference>
<dbReference type="SUPFAM" id="SSF69349">
    <property type="entry name" value="Phage fibre proteins"/>
    <property type="match status" value="1"/>
</dbReference>
<evidence type="ECO:0000256" key="2">
    <source>
        <dbReference type="ARBA" id="ARBA00022525"/>
    </source>
</evidence>
<dbReference type="SMR" id="A0A0M3QY41"/>
<dbReference type="InterPro" id="IPR014044">
    <property type="entry name" value="CAP_dom"/>
</dbReference>
<gene>
    <name evidence="5" type="ORF">Dbus_chr3Rg1763</name>
</gene>
<dbReference type="Gene3D" id="3.40.33.10">
    <property type="entry name" value="CAP"/>
    <property type="match status" value="1"/>
</dbReference>
<evidence type="ECO:0000256" key="1">
    <source>
        <dbReference type="ARBA" id="ARBA00004613"/>
    </source>
</evidence>
<dbReference type="EMBL" id="CP012526">
    <property type="protein sequence ID" value="ALC47013.1"/>
    <property type="molecule type" value="Genomic_DNA"/>
</dbReference>
<feature type="compositionally biased region" description="Low complexity" evidence="3">
    <location>
        <begin position="225"/>
        <end position="312"/>
    </location>
</feature>
<protein>
    <submittedName>
        <fullName evidence="5">CG42564</fullName>
    </submittedName>
</protein>
<dbReference type="OrthoDB" id="414826at2759"/>
<dbReference type="Pfam" id="PF00188">
    <property type="entry name" value="CAP"/>
    <property type="match status" value="1"/>
</dbReference>
<feature type="domain" description="SCP" evidence="4">
    <location>
        <begin position="20"/>
        <end position="174"/>
    </location>
</feature>
<evidence type="ECO:0000259" key="4">
    <source>
        <dbReference type="SMART" id="SM00198"/>
    </source>
</evidence>
<keyword evidence="6" id="KW-1185">Reference proteome</keyword>
<name>A0A0M3QY41_DROBS</name>
<dbReference type="CDD" id="cd05380">
    <property type="entry name" value="CAP_euk"/>
    <property type="match status" value="1"/>
</dbReference>
<reference evidence="5 6" key="1">
    <citation type="submission" date="2015-08" db="EMBL/GenBank/DDBJ databases">
        <title>Ancestral chromatin configuration constrains chromatin evolution on differentiating sex chromosomes in Drosophila.</title>
        <authorList>
            <person name="Zhou Q."/>
            <person name="Bachtrog D."/>
        </authorList>
    </citation>
    <scope>NUCLEOTIDE SEQUENCE [LARGE SCALE GENOMIC DNA]</scope>
    <source>
        <tissue evidence="5">Whole larvae</tissue>
    </source>
</reference>
<feature type="non-terminal residue" evidence="5">
    <location>
        <position position="1"/>
    </location>
</feature>